<dbReference type="Gene3D" id="3.60.21.10">
    <property type="match status" value="1"/>
</dbReference>
<dbReference type="SUPFAM" id="SSF56300">
    <property type="entry name" value="Metallo-dependent phosphatases"/>
    <property type="match status" value="1"/>
</dbReference>
<dbReference type="HOGENOM" id="CLU_019692_1_1_1"/>
<dbReference type="PANTHER" id="PTHR32440">
    <property type="entry name" value="PHOSPHATASE DCR2-RELATED-RELATED"/>
    <property type="match status" value="1"/>
</dbReference>
<evidence type="ECO:0000256" key="1">
    <source>
        <dbReference type="SAM" id="MobiDB-lite"/>
    </source>
</evidence>
<proteinExistence type="predicted"/>
<keyword evidence="5" id="KW-1185">Reference proteome</keyword>
<dbReference type="eggNOG" id="KOG1432">
    <property type="taxonomic scope" value="Eukaryota"/>
</dbReference>
<evidence type="ECO:0000259" key="3">
    <source>
        <dbReference type="Pfam" id="PF00149"/>
    </source>
</evidence>
<dbReference type="InParanoid" id="C4JDK3"/>
<keyword evidence="2" id="KW-0812">Transmembrane</keyword>
<dbReference type="EMBL" id="CH476615">
    <property type="protein sequence ID" value="EEP75865.1"/>
    <property type="molecule type" value="Genomic_DNA"/>
</dbReference>
<feature type="transmembrane region" description="Helical" evidence="2">
    <location>
        <begin position="391"/>
        <end position="409"/>
    </location>
</feature>
<dbReference type="CDD" id="cd07383">
    <property type="entry name" value="MPP_Dcr2"/>
    <property type="match status" value="1"/>
</dbReference>
<keyword evidence="2" id="KW-1133">Transmembrane helix</keyword>
<dbReference type="RefSeq" id="XP_002541198.1">
    <property type="nucleotide sequence ID" value="XM_002541152.1"/>
</dbReference>
<evidence type="ECO:0000313" key="5">
    <source>
        <dbReference type="Proteomes" id="UP000002058"/>
    </source>
</evidence>
<reference evidence="5" key="1">
    <citation type="journal article" date="2009" name="Genome Res.">
        <title>Comparative genomic analyses of the human fungal pathogens Coccidioides and their relatives.</title>
        <authorList>
            <person name="Sharpton T.J."/>
            <person name="Stajich J.E."/>
            <person name="Rounsley S.D."/>
            <person name="Gardner M.J."/>
            <person name="Wortman J.R."/>
            <person name="Jordar V.S."/>
            <person name="Maiti R."/>
            <person name="Kodira C.D."/>
            <person name="Neafsey D.E."/>
            <person name="Zeng Q."/>
            <person name="Hung C.-Y."/>
            <person name="McMahan C."/>
            <person name="Muszewska A."/>
            <person name="Grynberg M."/>
            <person name="Mandel M.A."/>
            <person name="Kellner E.M."/>
            <person name="Barker B.M."/>
            <person name="Galgiani J.N."/>
            <person name="Orbach M.J."/>
            <person name="Kirkland T.N."/>
            <person name="Cole G.T."/>
            <person name="Henn M.R."/>
            <person name="Birren B.W."/>
            <person name="Taylor J.W."/>
        </authorList>
    </citation>
    <scope>NUCLEOTIDE SEQUENCE [LARGE SCALE GENOMIC DNA]</scope>
    <source>
        <strain evidence="5">UAMH 1704</strain>
    </source>
</reference>
<dbReference type="Proteomes" id="UP000002058">
    <property type="component" value="Unassembled WGS sequence"/>
</dbReference>
<dbReference type="AlphaFoldDB" id="C4JDK3"/>
<dbReference type="OrthoDB" id="783096at2759"/>
<protein>
    <recommendedName>
        <fullName evidence="3">Calcineurin-like phosphoesterase domain-containing protein</fullName>
    </recommendedName>
</protein>
<evidence type="ECO:0000313" key="4">
    <source>
        <dbReference type="EMBL" id="EEP75865.1"/>
    </source>
</evidence>
<dbReference type="InterPro" id="IPR029052">
    <property type="entry name" value="Metallo-depent_PP-like"/>
</dbReference>
<organism evidence="4 5">
    <name type="scientific">Uncinocarpus reesii (strain UAMH 1704)</name>
    <dbReference type="NCBI Taxonomy" id="336963"/>
    <lineage>
        <taxon>Eukaryota</taxon>
        <taxon>Fungi</taxon>
        <taxon>Dikarya</taxon>
        <taxon>Ascomycota</taxon>
        <taxon>Pezizomycotina</taxon>
        <taxon>Eurotiomycetes</taxon>
        <taxon>Eurotiomycetidae</taxon>
        <taxon>Onygenales</taxon>
        <taxon>Onygenaceae</taxon>
        <taxon>Uncinocarpus</taxon>
    </lineage>
</organism>
<name>C4JDK3_UNCRE</name>
<feature type="domain" description="Calcineurin-like phosphoesterase" evidence="3">
    <location>
        <begin position="34"/>
        <end position="283"/>
    </location>
</feature>
<gene>
    <name evidence="4" type="ORF">UREG_00712</name>
</gene>
<dbReference type="OMA" id="HIVPMEY"/>
<dbReference type="STRING" id="336963.C4JDK3"/>
<sequence length="410" mass="46348">MRFGFRDGRGSPQAPLQPEPSNDFTLRFAEDGTFKITVFSDFHFAESEDGIGPVNDAKTAKVMRNVLEHEHSQLVVLNGDLISGYGTVADNATHYVDQIVAPMVDANLPWASTYGNHDNERFAKPGKIFEREKSYPNSLTQNMVPGGSEIGMTNYYLPVHSSSGSQHDAPEVLLWFFDSRGGAERRDWVHSSVVKWFEEKNANLTKQYNRAIPSLAFFHIPISSMFTFWTHPGVDSRREPGFNGEKVWWQGRGYDDKTGHDTAFMAALSKTDRLLATFSGHDHDNDWCFKWNGTTSEQPVAGNGIHVCYGRHTGYGGYGNLERGGRQILLKKDTLDKNEVLTWIRLESGRVPVNVTLNATYGQDEYNPVSRHVGVKRDSMESQGHTLAPEIYSVMLFLFMMIYLPLRLWH</sequence>
<dbReference type="GO" id="GO:0016788">
    <property type="term" value="F:hydrolase activity, acting on ester bonds"/>
    <property type="evidence" value="ECO:0007669"/>
    <property type="project" value="TreeGrafter"/>
</dbReference>
<evidence type="ECO:0000256" key="2">
    <source>
        <dbReference type="SAM" id="Phobius"/>
    </source>
</evidence>
<keyword evidence="2" id="KW-0472">Membrane</keyword>
<dbReference type="Pfam" id="PF00149">
    <property type="entry name" value="Metallophos"/>
    <property type="match status" value="1"/>
</dbReference>
<dbReference type="PANTHER" id="PTHR32440:SF11">
    <property type="entry name" value="METALLOPHOSPHOESTERASE DOMAIN-CONTAINING PROTEIN"/>
    <property type="match status" value="1"/>
</dbReference>
<dbReference type="KEGG" id="ure:UREG_00712"/>
<dbReference type="GeneID" id="8443658"/>
<feature type="region of interest" description="Disordered" evidence="1">
    <location>
        <begin position="1"/>
        <end position="21"/>
    </location>
</feature>
<dbReference type="InterPro" id="IPR004843">
    <property type="entry name" value="Calcineurin-like_PHP"/>
</dbReference>
<dbReference type="GO" id="GO:0005737">
    <property type="term" value="C:cytoplasm"/>
    <property type="evidence" value="ECO:0007669"/>
    <property type="project" value="TreeGrafter"/>
</dbReference>
<accession>C4JDK3</accession>
<dbReference type="VEuPathDB" id="FungiDB:UREG_00712"/>